<keyword evidence="2" id="KW-1185">Reference proteome</keyword>
<name>A0A7V7PP67_9HYPH</name>
<dbReference type="AlphaFoldDB" id="A0A7V7PP67"/>
<comment type="caution">
    <text evidence="1">The sequence shown here is derived from an EMBL/GenBank/DDBJ whole genome shotgun (WGS) entry which is preliminary data.</text>
</comment>
<reference evidence="1 2" key="1">
    <citation type="submission" date="2019-09" db="EMBL/GenBank/DDBJ databases">
        <title>YIM 132180 draft genome.</title>
        <authorList>
            <person name="Zhang K."/>
        </authorList>
    </citation>
    <scope>NUCLEOTIDE SEQUENCE [LARGE SCALE GENOMIC DNA]</scope>
    <source>
        <strain evidence="1 2">YIM 132180</strain>
    </source>
</reference>
<dbReference type="InterPro" id="IPR002636">
    <property type="entry name" value="DUF29"/>
</dbReference>
<dbReference type="Pfam" id="PF01724">
    <property type="entry name" value="DUF29"/>
    <property type="match status" value="1"/>
</dbReference>
<organism evidence="1 2">
    <name type="scientific">Plantimonas leprariae</name>
    <dbReference type="NCBI Taxonomy" id="2615207"/>
    <lineage>
        <taxon>Bacteria</taxon>
        <taxon>Pseudomonadati</taxon>
        <taxon>Pseudomonadota</taxon>
        <taxon>Alphaproteobacteria</taxon>
        <taxon>Hyphomicrobiales</taxon>
        <taxon>Aurantimonadaceae</taxon>
        <taxon>Plantimonas</taxon>
    </lineage>
</organism>
<gene>
    <name evidence="1" type="ORF">F6X38_11005</name>
</gene>
<protein>
    <submittedName>
        <fullName evidence="1">DUF29 domain-containing protein</fullName>
    </submittedName>
</protein>
<sequence length="169" mass="19754">MSRVAEFSKEALYDSDFYAWTQQQAELLRKLRTTGTQFPENIDLDHVAEEIEDMGKSQLDSVESQIENIFVHVLKSVSVPDAAPARKWHSEADRFSTDLLRRFTNAMRQRLDLDRTWRLAVRRARVDLNAYEDRLIDHLPRQCPFDLRELVDEDFDFAALVAKLRLITG</sequence>
<dbReference type="PANTHER" id="PTHR34235:SF1">
    <property type="entry name" value="SLR0416 PROTEIN"/>
    <property type="match status" value="1"/>
</dbReference>
<dbReference type="Proteomes" id="UP000432089">
    <property type="component" value="Unassembled WGS sequence"/>
</dbReference>
<evidence type="ECO:0000313" key="2">
    <source>
        <dbReference type="Proteomes" id="UP000432089"/>
    </source>
</evidence>
<evidence type="ECO:0000313" key="1">
    <source>
        <dbReference type="EMBL" id="KAB0679751.1"/>
    </source>
</evidence>
<proteinExistence type="predicted"/>
<dbReference type="EMBL" id="VZDO01000008">
    <property type="protein sequence ID" value="KAB0679751.1"/>
    <property type="molecule type" value="Genomic_DNA"/>
</dbReference>
<dbReference type="Gene3D" id="1.20.1220.20">
    <property type="entry name" value="Uncharcterised protein PF01724"/>
    <property type="match status" value="1"/>
</dbReference>
<dbReference type="PANTHER" id="PTHR34235">
    <property type="entry name" value="SLR1203 PROTEIN-RELATED"/>
    <property type="match status" value="1"/>
</dbReference>
<accession>A0A7V7PP67</accession>
<dbReference type="RefSeq" id="WP_150969871.1">
    <property type="nucleotide sequence ID" value="NZ_VZDO01000008.1"/>
</dbReference>